<feature type="compositionally biased region" description="Pro residues" evidence="3">
    <location>
        <begin position="696"/>
        <end position="706"/>
    </location>
</feature>
<feature type="region of interest" description="Disordered" evidence="3">
    <location>
        <begin position="402"/>
        <end position="426"/>
    </location>
</feature>
<gene>
    <name evidence="5" type="ORF">PPROV_000972300</name>
</gene>
<dbReference type="AlphaFoldDB" id="A0A830HW47"/>
<organism evidence="5 6">
    <name type="scientific">Pycnococcus provasolii</name>
    <dbReference type="NCBI Taxonomy" id="41880"/>
    <lineage>
        <taxon>Eukaryota</taxon>
        <taxon>Viridiplantae</taxon>
        <taxon>Chlorophyta</taxon>
        <taxon>Pseudoscourfieldiophyceae</taxon>
        <taxon>Pseudoscourfieldiales</taxon>
        <taxon>Pycnococcaceae</taxon>
        <taxon>Pycnococcus</taxon>
    </lineage>
</organism>
<keyword evidence="2" id="KW-0539">Nucleus</keyword>
<feature type="compositionally biased region" description="Polar residues" evidence="3">
    <location>
        <begin position="136"/>
        <end position="150"/>
    </location>
</feature>
<sequence>MVSQAQRAAQAAATQQQRQLAAQQQAAALAHANMQGVVGVGVSAEERHYFTKSILDLLRSIMQLVQNPTTEEQLHNRAVQFENTVFTDTRGERNAYINRVNSKIQDLKNKLTQQQAAARGAAPPPPPPPPPPQRQNAMPTMPISSATHSQYVAHHAQTAQHQQHQQHMAAAAAAQHHQQQNMHLQQQQQQQLHAQAQQHQQHQQHRHHAASLAAQNAVHAVPAAPTAPGGGAPGDNLSTFLSQMGYGDIDASGGAGMGGADLFGAIEPVDVLGGAASMPSDPAMDAGFLGSFSASMGGMPQQAAPSNAVAGWQKTMVPTSGSAYPYQAMQQQQHQQHQQHHRQQQQQQQILPTTYGMPVHSMAIASHGYANVSMPVTSMAMPHHGQMLMPTHGSAHAGAMAMGSMQGAAQHQHHHAQAQAQQQQQQQALPVDVNVLTPQQREMYESYWKTLDKARETYYYDVAQIIRKLSVNHKEAQEANDTARVEEYKQSVKVLYACAQSLSSKREKPRKPNQGLTRACHEDLRKLINHLERISRLKKMRHQREGKGQQLPPQQQHQMPPQQPQMSNAALLHQQHAMSSAPMQQLYHDQRAAAAMMPQGSMGMPLTVAAHGAYHAHPGAMPPGMMPADPNAMHFMPTPYATMPQGVQMPHGASAPVTGSVGSRGRTKPMTAAEKRMAQAQAAAQAQAQAAAAQGYPPPPPPPPPARQNSRGRATSGKPRAPSKQTTKQMTKKQAAAAAAAAVEAAKATSTQDAAATQDASATALPAPTSMVQRDGRKRLAGALDEEDGASALKRAALAVTKFPPTPEFAAAAATAPSVASAPSETTTLAVSPAAASPDDATAPSMAVSGSLEQKLFGELCDELPIMICSNELEGASFVEALM</sequence>
<feature type="compositionally biased region" description="Low complexity" evidence="3">
    <location>
        <begin position="153"/>
        <end position="201"/>
    </location>
</feature>
<evidence type="ECO:0000256" key="2">
    <source>
        <dbReference type="ARBA" id="ARBA00023242"/>
    </source>
</evidence>
<evidence type="ECO:0000259" key="4">
    <source>
        <dbReference type="Pfam" id="PF16987"/>
    </source>
</evidence>
<evidence type="ECO:0000256" key="3">
    <source>
        <dbReference type="SAM" id="MobiDB-lite"/>
    </source>
</evidence>
<comment type="subcellular location">
    <subcellularLocation>
        <location evidence="1">Nucleus</location>
    </subcellularLocation>
</comment>
<comment type="caution">
    <text evidence="5">The sequence shown here is derived from an EMBL/GenBank/DDBJ whole genome shotgun (WGS) entry which is preliminary data.</text>
</comment>
<feature type="compositionally biased region" description="Low complexity" evidence="3">
    <location>
        <begin position="417"/>
        <end position="426"/>
    </location>
</feature>
<name>A0A830HW47_9CHLO</name>
<proteinExistence type="predicted"/>
<feature type="compositionally biased region" description="Low complexity" evidence="3">
    <location>
        <begin position="549"/>
        <end position="560"/>
    </location>
</feature>
<evidence type="ECO:0000313" key="6">
    <source>
        <dbReference type="Proteomes" id="UP000660262"/>
    </source>
</evidence>
<dbReference type="GO" id="GO:0005634">
    <property type="term" value="C:nucleus"/>
    <property type="evidence" value="ECO:0007669"/>
    <property type="project" value="UniProtKB-SubCell"/>
</dbReference>
<feature type="domain" description="Mediator complex subunit 15 KIX" evidence="4">
    <location>
        <begin position="42"/>
        <end position="117"/>
    </location>
</feature>
<dbReference type="Gene3D" id="1.10.246.20">
    <property type="entry name" value="Coactivator CBP, KIX domain"/>
    <property type="match status" value="1"/>
</dbReference>
<dbReference type="InterPro" id="IPR036546">
    <property type="entry name" value="MED15_KIX"/>
</dbReference>
<feature type="compositionally biased region" description="Pro residues" evidence="3">
    <location>
        <begin position="122"/>
        <end position="133"/>
    </location>
</feature>
<reference evidence="5" key="1">
    <citation type="submission" date="2020-10" db="EMBL/GenBank/DDBJ databases">
        <title>Unveiling of a novel bifunctional photoreceptor, Dualchrome1, isolated from a cosmopolitan green alga.</title>
        <authorList>
            <person name="Suzuki S."/>
            <person name="Kawachi M."/>
        </authorList>
    </citation>
    <scope>NUCLEOTIDE SEQUENCE</scope>
    <source>
        <strain evidence="5">NIES 2893</strain>
    </source>
</reference>
<dbReference type="Pfam" id="PF16987">
    <property type="entry name" value="KIX_2"/>
    <property type="match status" value="1"/>
</dbReference>
<accession>A0A830HW47</accession>
<dbReference type="InterPro" id="IPR036529">
    <property type="entry name" value="KIX_dom_sf"/>
</dbReference>
<feature type="region of interest" description="Disordered" evidence="3">
    <location>
        <begin position="330"/>
        <end position="349"/>
    </location>
</feature>
<feature type="region of interest" description="Disordered" evidence="3">
    <location>
        <begin position="110"/>
        <end position="217"/>
    </location>
</feature>
<protein>
    <recommendedName>
        <fullName evidence="4">Mediator complex subunit 15 KIX domain-containing protein</fullName>
    </recommendedName>
</protein>
<dbReference type="GO" id="GO:0003712">
    <property type="term" value="F:transcription coregulator activity"/>
    <property type="evidence" value="ECO:0007669"/>
    <property type="project" value="InterPro"/>
</dbReference>
<dbReference type="EMBL" id="BNJQ01000032">
    <property type="protein sequence ID" value="GHP10993.1"/>
    <property type="molecule type" value="Genomic_DNA"/>
</dbReference>
<evidence type="ECO:0000256" key="1">
    <source>
        <dbReference type="ARBA" id="ARBA00004123"/>
    </source>
</evidence>
<feature type="compositionally biased region" description="Low complexity" evidence="3">
    <location>
        <begin position="678"/>
        <end position="695"/>
    </location>
</feature>
<feature type="compositionally biased region" description="Low complexity" evidence="3">
    <location>
        <begin position="724"/>
        <end position="735"/>
    </location>
</feature>
<dbReference type="GO" id="GO:0006355">
    <property type="term" value="P:regulation of DNA-templated transcription"/>
    <property type="evidence" value="ECO:0007669"/>
    <property type="project" value="InterPro"/>
</dbReference>
<feature type="compositionally biased region" description="Low complexity" evidence="3">
    <location>
        <begin position="752"/>
        <end position="764"/>
    </location>
</feature>
<evidence type="ECO:0000313" key="5">
    <source>
        <dbReference type="EMBL" id="GHP10993.1"/>
    </source>
</evidence>
<feature type="region of interest" description="Disordered" evidence="3">
    <location>
        <begin position="538"/>
        <end position="568"/>
    </location>
</feature>
<keyword evidence="6" id="KW-1185">Reference proteome</keyword>
<feature type="region of interest" description="Disordered" evidence="3">
    <location>
        <begin position="752"/>
        <end position="774"/>
    </location>
</feature>
<feature type="region of interest" description="Disordered" evidence="3">
    <location>
        <begin position="645"/>
        <end position="735"/>
    </location>
</feature>
<dbReference type="Proteomes" id="UP000660262">
    <property type="component" value="Unassembled WGS sequence"/>
</dbReference>